<evidence type="ECO:0000256" key="6">
    <source>
        <dbReference type="ARBA" id="ARBA00023004"/>
    </source>
</evidence>
<comment type="similarity">
    <text evidence="11 12">Belongs to the TonB-dependent receptor family.</text>
</comment>
<evidence type="ECO:0000256" key="7">
    <source>
        <dbReference type="ARBA" id="ARBA00023065"/>
    </source>
</evidence>
<dbReference type="InterPro" id="IPR036942">
    <property type="entry name" value="Beta-barrel_TonB_sf"/>
</dbReference>
<keyword evidence="2 11" id="KW-0813">Transport</keyword>
<dbReference type="PANTHER" id="PTHR32552:SF81">
    <property type="entry name" value="TONB-DEPENDENT OUTER MEMBRANE RECEPTOR"/>
    <property type="match status" value="1"/>
</dbReference>
<evidence type="ECO:0000256" key="8">
    <source>
        <dbReference type="ARBA" id="ARBA00023077"/>
    </source>
</evidence>
<sequence length="791" mass="85657">MRVQALFVSGVSLLAFASPSVAQDQGAYLDEIVVEARRRDESAQEVPLVVNAVTSDTIEKLNIREFKEITSLVPGLNMASNANGIGTTSSVRGVNFDVNASGNNGTIEYYLNDAPMSSGPLFQALYDIGQIEVLRGPQGTLRGRASPSGSITITYRRPDMQEVGGYVNTTVNDIGTWNGNLALNIPVVADVLAVRVAGLLQDDEGNRVRSINNDRKPFNRAQSGRVTVAFTPTDFLSFDGMYQNVNTESAQFAQVASFSNYSLGAPSSPRPISARERLGVARLPRAIEQNYDMFTWRAALQFAGQKLTYVGSRLEQDINSADPNLGDPNAFFDEPYDGTVTHTYTKGTSHEVRLQNEARVFDMFDYVAGYFRQTLNSPSDLLQDTALGLPNGQLIQVITTPIARRGSSKEESFFGNITVHLGEGTEFSGGARHIKFSNKASLAVAGNIVPAANDDREFSKTIFAASAKHRFNDSIMAYVNFGTSFRPGISVTGDFSVARSPLENSFLILPPETSKSYEAGVKLDLLDRKLRLNLAVYQQDFKNYPYRSASGVYFVQYDAARDASGAVTVTPSTRLFNFVSPVPVRVRGFEAELTYRPDNHFSLSANVAYADGKIRNGLVACNDLNKDGIPDIVTTAPTVAELQAAYGADNLAACNVSERSANAPRWSGNIQSEYSLPVTDSMDGYLRGLLSWNGNSQNDPVNAFDDYGAYALLNLYAGLRAADGAWEVSAFVKNLTNNRTVLSVGNGPLATPYRNAAAGGAPATFTGTYTNVSMVAPREFGITGRIAFGSR</sequence>
<keyword evidence="3 11" id="KW-1134">Transmembrane beta strand</keyword>
<keyword evidence="8 12" id="KW-0798">TonB box</keyword>
<keyword evidence="4" id="KW-0410">Iron transport</keyword>
<feature type="domain" description="TonB-dependent receptor-like beta-barrel" evidence="14">
    <location>
        <begin position="287"/>
        <end position="735"/>
    </location>
</feature>
<name>A0ABY1QHX6_9SPHN</name>
<dbReference type="EMBL" id="FXUI01000006">
    <property type="protein sequence ID" value="SMP72019.1"/>
    <property type="molecule type" value="Genomic_DNA"/>
</dbReference>
<evidence type="ECO:0000259" key="14">
    <source>
        <dbReference type="Pfam" id="PF00593"/>
    </source>
</evidence>
<evidence type="ECO:0000256" key="13">
    <source>
        <dbReference type="SAM" id="SignalP"/>
    </source>
</evidence>
<evidence type="ECO:0000259" key="15">
    <source>
        <dbReference type="Pfam" id="PF07715"/>
    </source>
</evidence>
<dbReference type="InterPro" id="IPR012910">
    <property type="entry name" value="Plug_dom"/>
</dbReference>
<evidence type="ECO:0000256" key="11">
    <source>
        <dbReference type="PROSITE-ProRule" id="PRU01360"/>
    </source>
</evidence>
<keyword evidence="9 11" id="KW-0472">Membrane</keyword>
<evidence type="ECO:0000256" key="1">
    <source>
        <dbReference type="ARBA" id="ARBA00004571"/>
    </source>
</evidence>
<keyword evidence="7" id="KW-0406">Ion transport</keyword>
<evidence type="ECO:0000256" key="5">
    <source>
        <dbReference type="ARBA" id="ARBA00022692"/>
    </source>
</evidence>
<reference evidence="16 17" key="1">
    <citation type="submission" date="2017-05" db="EMBL/GenBank/DDBJ databases">
        <authorList>
            <person name="Varghese N."/>
            <person name="Submissions S."/>
        </authorList>
    </citation>
    <scope>NUCLEOTIDE SEQUENCE [LARGE SCALE GENOMIC DNA]</scope>
    <source>
        <strain evidence="16 17">SM16</strain>
    </source>
</reference>
<evidence type="ECO:0000313" key="17">
    <source>
        <dbReference type="Proteomes" id="UP001157910"/>
    </source>
</evidence>
<comment type="subcellular location">
    <subcellularLocation>
        <location evidence="1 11">Cell outer membrane</location>
        <topology evidence="1 11">Multi-pass membrane protein</topology>
    </subcellularLocation>
</comment>
<dbReference type="InterPro" id="IPR039426">
    <property type="entry name" value="TonB-dep_rcpt-like"/>
</dbReference>
<dbReference type="PANTHER" id="PTHR32552">
    <property type="entry name" value="FERRICHROME IRON RECEPTOR-RELATED"/>
    <property type="match status" value="1"/>
</dbReference>
<dbReference type="Gene3D" id="2.40.170.20">
    <property type="entry name" value="TonB-dependent receptor, beta-barrel domain"/>
    <property type="match status" value="1"/>
</dbReference>
<keyword evidence="5 11" id="KW-0812">Transmembrane</keyword>
<feature type="signal peptide" evidence="13">
    <location>
        <begin position="1"/>
        <end position="17"/>
    </location>
</feature>
<dbReference type="SUPFAM" id="SSF56935">
    <property type="entry name" value="Porins"/>
    <property type="match status" value="1"/>
</dbReference>
<evidence type="ECO:0000256" key="9">
    <source>
        <dbReference type="ARBA" id="ARBA00023136"/>
    </source>
</evidence>
<dbReference type="Pfam" id="PF07715">
    <property type="entry name" value="Plug"/>
    <property type="match status" value="1"/>
</dbReference>
<keyword evidence="10 11" id="KW-0998">Cell outer membrane</keyword>
<dbReference type="RefSeq" id="WP_283406325.1">
    <property type="nucleotide sequence ID" value="NZ_FXUI01000006.1"/>
</dbReference>
<organism evidence="16 17">
    <name type="scientific">Novosphingobium panipatense</name>
    <dbReference type="NCBI Taxonomy" id="428991"/>
    <lineage>
        <taxon>Bacteria</taxon>
        <taxon>Pseudomonadati</taxon>
        <taxon>Pseudomonadota</taxon>
        <taxon>Alphaproteobacteria</taxon>
        <taxon>Sphingomonadales</taxon>
        <taxon>Sphingomonadaceae</taxon>
        <taxon>Novosphingobium</taxon>
    </lineage>
</organism>
<accession>A0ABY1QHX6</accession>
<keyword evidence="13" id="KW-0732">Signal</keyword>
<gene>
    <name evidence="16" type="ORF">SAMN06296065_106106</name>
</gene>
<comment type="caution">
    <text evidence="16">The sequence shown here is derived from an EMBL/GenBank/DDBJ whole genome shotgun (WGS) entry which is preliminary data.</text>
</comment>
<evidence type="ECO:0000256" key="2">
    <source>
        <dbReference type="ARBA" id="ARBA00022448"/>
    </source>
</evidence>
<feature type="chain" id="PRO_5046328150" evidence="13">
    <location>
        <begin position="18"/>
        <end position="791"/>
    </location>
</feature>
<dbReference type="PROSITE" id="PS52016">
    <property type="entry name" value="TONB_DEPENDENT_REC_3"/>
    <property type="match status" value="1"/>
</dbReference>
<evidence type="ECO:0000256" key="10">
    <source>
        <dbReference type="ARBA" id="ARBA00023237"/>
    </source>
</evidence>
<keyword evidence="17" id="KW-1185">Reference proteome</keyword>
<dbReference type="Pfam" id="PF00593">
    <property type="entry name" value="TonB_dep_Rec_b-barrel"/>
    <property type="match status" value="1"/>
</dbReference>
<proteinExistence type="inferred from homology"/>
<dbReference type="Proteomes" id="UP001157910">
    <property type="component" value="Unassembled WGS sequence"/>
</dbReference>
<evidence type="ECO:0000256" key="4">
    <source>
        <dbReference type="ARBA" id="ARBA00022496"/>
    </source>
</evidence>
<evidence type="ECO:0000313" key="16">
    <source>
        <dbReference type="EMBL" id="SMP72019.1"/>
    </source>
</evidence>
<dbReference type="InterPro" id="IPR000531">
    <property type="entry name" value="Beta-barrel_TonB"/>
</dbReference>
<evidence type="ECO:0000256" key="3">
    <source>
        <dbReference type="ARBA" id="ARBA00022452"/>
    </source>
</evidence>
<feature type="domain" description="TonB-dependent receptor plug" evidence="15">
    <location>
        <begin position="43"/>
        <end position="149"/>
    </location>
</feature>
<protein>
    <submittedName>
        <fullName evidence="16">Iron complex outermembrane recepter protein</fullName>
    </submittedName>
</protein>
<keyword evidence="6" id="KW-0408">Iron</keyword>
<evidence type="ECO:0000256" key="12">
    <source>
        <dbReference type="RuleBase" id="RU003357"/>
    </source>
</evidence>